<dbReference type="PANTHER" id="PTHR46188">
    <property type="entry name" value="BOLA-LIKE PROTEIN 3"/>
    <property type="match status" value="1"/>
</dbReference>
<organism evidence="3 4">
    <name type="scientific">Arxiozyma heterogenica</name>
    <dbReference type="NCBI Taxonomy" id="278026"/>
    <lineage>
        <taxon>Eukaryota</taxon>
        <taxon>Fungi</taxon>
        <taxon>Dikarya</taxon>
        <taxon>Ascomycota</taxon>
        <taxon>Saccharomycotina</taxon>
        <taxon>Saccharomycetes</taxon>
        <taxon>Saccharomycetales</taxon>
        <taxon>Saccharomycetaceae</taxon>
        <taxon>Arxiozyma</taxon>
    </lineage>
</organism>
<dbReference type="AlphaFoldDB" id="A0AAN7WRF7"/>
<name>A0AAN7WRF7_9SACH</name>
<evidence type="ECO:0000313" key="3">
    <source>
        <dbReference type="EMBL" id="KAK5780532.1"/>
    </source>
</evidence>
<dbReference type="SUPFAM" id="SSF82657">
    <property type="entry name" value="BolA-like"/>
    <property type="match status" value="1"/>
</dbReference>
<dbReference type="GO" id="GO:0005759">
    <property type="term" value="C:mitochondrial matrix"/>
    <property type="evidence" value="ECO:0007669"/>
    <property type="project" value="TreeGrafter"/>
</dbReference>
<dbReference type="Proteomes" id="UP001306508">
    <property type="component" value="Unassembled WGS sequence"/>
</dbReference>
<accession>A0AAN7WRF7</accession>
<dbReference type="InterPro" id="IPR036065">
    <property type="entry name" value="BolA-like_sf"/>
</dbReference>
<dbReference type="PANTHER" id="PTHR46188:SF1">
    <property type="entry name" value="BOLA-LIKE PROTEIN 3"/>
    <property type="match status" value="1"/>
</dbReference>
<sequence length="156" mass="18186">MLRSMVNYRSSTLLGRKVGLHDINVNISALRYVRGSIAISDRLYAQQSYQWMQQQNKETHRLSQDQIKLLEDQSFLTTEEETIFKKLLEEYHPVSLSVNDISGGCGSMYSIHITSEKFDNLPIFKQHQMVNEFLKEDIAKWHGIQLITKKVKKPKN</sequence>
<comment type="similarity">
    <text evidence="1 2">Belongs to the BolA/IbaG family.</text>
</comment>
<evidence type="ECO:0000256" key="1">
    <source>
        <dbReference type="ARBA" id="ARBA00005578"/>
    </source>
</evidence>
<gene>
    <name evidence="3" type="ORF">RI543_001651</name>
</gene>
<evidence type="ECO:0000256" key="2">
    <source>
        <dbReference type="RuleBase" id="RU003860"/>
    </source>
</evidence>
<dbReference type="Pfam" id="PF01722">
    <property type="entry name" value="BolA"/>
    <property type="match status" value="1"/>
</dbReference>
<proteinExistence type="inferred from homology"/>
<keyword evidence="4" id="KW-1185">Reference proteome</keyword>
<protein>
    <recommendedName>
        <fullName evidence="5">Bola-like protein</fullName>
    </recommendedName>
</protein>
<dbReference type="Gene3D" id="3.10.20.90">
    <property type="entry name" value="Phosphatidylinositol 3-kinase Catalytic Subunit, Chain A, domain 1"/>
    <property type="match status" value="1"/>
</dbReference>
<reference evidence="4" key="1">
    <citation type="submission" date="2023-07" db="EMBL/GenBank/DDBJ databases">
        <title>A draft genome of Kazachstania heterogenica Y-27499.</title>
        <authorList>
            <person name="Donic C."/>
            <person name="Kralova J.S."/>
            <person name="Fidel L."/>
            <person name="Ben-Dor S."/>
            <person name="Jung S."/>
        </authorList>
    </citation>
    <scope>NUCLEOTIDE SEQUENCE [LARGE SCALE GENOMIC DNA]</scope>
    <source>
        <strain evidence="4">Y27499</strain>
    </source>
</reference>
<dbReference type="InterPro" id="IPR052275">
    <property type="entry name" value="Mt_Fe-S_assembly_factor"/>
</dbReference>
<dbReference type="EMBL" id="JAWIZZ010000040">
    <property type="protein sequence ID" value="KAK5780532.1"/>
    <property type="molecule type" value="Genomic_DNA"/>
</dbReference>
<dbReference type="InterPro" id="IPR002634">
    <property type="entry name" value="BolA"/>
</dbReference>
<evidence type="ECO:0008006" key="5">
    <source>
        <dbReference type="Google" id="ProtNLM"/>
    </source>
</evidence>
<evidence type="ECO:0000313" key="4">
    <source>
        <dbReference type="Proteomes" id="UP001306508"/>
    </source>
</evidence>
<comment type="caution">
    <text evidence="3">The sequence shown here is derived from an EMBL/GenBank/DDBJ whole genome shotgun (WGS) entry which is preliminary data.</text>
</comment>